<name>A0A6F8PTN2_9GAMM</name>
<evidence type="ECO:0008006" key="3">
    <source>
        <dbReference type="Google" id="ProtNLM"/>
    </source>
</evidence>
<dbReference type="KEGG" id="tse:THMIRHAS_08290"/>
<keyword evidence="2" id="KW-1185">Reference proteome</keyword>
<evidence type="ECO:0000313" key="2">
    <source>
        <dbReference type="Proteomes" id="UP000501726"/>
    </source>
</evidence>
<gene>
    <name evidence="1" type="ORF">THMIRHAS_08290</name>
</gene>
<evidence type="ECO:0000313" key="1">
    <source>
        <dbReference type="EMBL" id="BBP45456.1"/>
    </source>
</evidence>
<protein>
    <recommendedName>
        <fullName evidence="3">Outer membrane beta-barrel protein</fullName>
    </recommendedName>
</protein>
<dbReference type="Proteomes" id="UP000501726">
    <property type="component" value="Chromosome"/>
</dbReference>
<dbReference type="EMBL" id="AP021889">
    <property type="protein sequence ID" value="BBP45456.1"/>
    <property type="molecule type" value="Genomic_DNA"/>
</dbReference>
<proteinExistence type="predicted"/>
<dbReference type="SUPFAM" id="SSF56935">
    <property type="entry name" value="Porins"/>
    <property type="match status" value="1"/>
</dbReference>
<organism evidence="1 2">
    <name type="scientific">Thiosulfatimonas sediminis</name>
    <dbReference type="NCBI Taxonomy" id="2675054"/>
    <lineage>
        <taxon>Bacteria</taxon>
        <taxon>Pseudomonadati</taxon>
        <taxon>Pseudomonadota</taxon>
        <taxon>Gammaproteobacteria</taxon>
        <taxon>Thiotrichales</taxon>
        <taxon>Piscirickettsiaceae</taxon>
        <taxon>Thiosulfatimonas</taxon>
    </lineage>
</organism>
<accession>A0A6F8PTN2</accession>
<dbReference type="AlphaFoldDB" id="A0A6F8PTN2"/>
<reference evidence="2" key="1">
    <citation type="submission" date="2019-11" db="EMBL/GenBank/DDBJ databases">
        <title>Isolation and characterization of two novel species in the genus Thiomicrorhabdus.</title>
        <authorList>
            <person name="Mochizuki J."/>
            <person name="Kojima H."/>
            <person name="Fukui M."/>
        </authorList>
    </citation>
    <scope>NUCLEOTIDE SEQUENCE [LARGE SCALE GENOMIC DNA]</scope>
    <source>
        <strain evidence="2">aks77</strain>
    </source>
</reference>
<sequence>MIMNTSMIKKSVTPLQHTYFLVRSSIALFISAQLLYSAPALSNPYFNGFITQGLVFSDENAFLTNDSEQGSFDFREIGLNMNYIISPKWRLSGQVLSQKLGDTIPATPKVDYLLADYGFYNQGLNRAGLRFGRVKTPYGFYNDSRDLPSARPGALLPDAIYYEGLRDFMISTDGANLYSSHQLAVGSLSLDAYFGQHKTSSDASERFYLGRTIDQIEIKNFDKLGINAFFEPVSSNFQFNYSYLQIHPEVTLLSPIQFPNANNGIDTLNEINYKSDIHLFSIRYQLPKHSFMVEYSDIGNTTSTVVNDQKTTRKTYGEAYYAQWQWLPLNQMETWLRYSYYLANKDNGETSLRSYSKVATAALRWHFNADLNVTGQYDLREGDALIPIHKDYDPSTRNKHWSVFLVQMNYQFSF</sequence>